<dbReference type="GO" id="GO:0007018">
    <property type="term" value="P:microtubule-based movement"/>
    <property type="evidence" value="ECO:0007669"/>
    <property type="project" value="InterPro"/>
</dbReference>
<evidence type="ECO:0000259" key="2">
    <source>
        <dbReference type="Pfam" id="PF08385"/>
    </source>
</evidence>
<dbReference type="Pfam" id="PF08385">
    <property type="entry name" value="DHC_N1"/>
    <property type="match status" value="1"/>
</dbReference>
<dbReference type="PANTHER" id="PTHR46532">
    <property type="entry name" value="MALE FERTILITY FACTOR KL5"/>
    <property type="match status" value="1"/>
</dbReference>
<gene>
    <name evidence="3" type="ORF">FOL47_004432</name>
</gene>
<organism evidence="3 4">
    <name type="scientific">Perkinsus chesapeaki</name>
    <name type="common">Clam parasite</name>
    <name type="synonym">Perkinsus andrewsi</name>
    <dbReference type="NCBI Taxonomy" id="330153"/>
    <lineage>
        <taxon>Eukaryota</taxon>
        <taxon>Sar</taxon>
        <taxon>Alveolata</taxon>
        <taxon>Perkinsozoa</taxon>
        <taxon>Perkinsea</taxon>
        <taxon>Perkinsida</taxon>
        <taxon>Perkinsidae</taxon>
        <taxon>Perkinsus</taxon>
    </lineage>
</organism>
<accession>A0A7J6KKI7</accession>
<dbReference type="EMBL" id="JAAPAO010002514">
    <property type="protein sequence ID" value="KAF4647577.1"/>
    <property type="molecule type" value="Genomic_DNA"/>
</dbReference>
<name>A0A7J6KKI7_PERCH</name>
<dbReference type="GO" id="GO:0051959">
    <property type="term" value="F:dynein light intermediate chain binding"/>
    <property type="evidence" value="ECO:0007669"/>
    <property type="project" value="InterPro"/>
</dbReference>
<comment type="similarity">
    <text evidence="1">Belongs to the dynein heavy chain family.</text>
</comment>
<dbReference type="InterPro" id="IPR026983">
    <property type="entry name" value="DHC"/>
</dbReference>
<proteinExistence type="inferred from homology"/>
<dbReference type="OrthoDB" id="418364at2759"/>
<dbReference type="Proteomes" id="UP000591131">
    <property type="component" value="Unassembled WGS sequence"/>
</dbReference>
<evidence type="ECO:0000313" key="4">
    <source>
        <dbReference type="Proteomes" id="UP000591131"/>
    </source>
</evidence>
<sequence>LSHILKEYRRVVQSIKPIVSNLLKPHLDNMEFQLRPGMVALTWTSMNIESYIENVWMELNSLEELVMTVNDLMDNRIESNLKEVSRMLLLELPEEGEVVNLDDFVDLQERHVREMTGVLMAKSTEIEAAVDDMLGAIVAYPVDPHVRGVSESELIKVKAHYNWSMYQALLNATRRSLQLLKVRICARPIASTIAHDELPAPFFEVNLQLDGVSVRLDPSVEELQSA</sequence>
<dbReference type="AlphaFoldDB" id="A0A7J6KKI7"/>
<evidence type="ECO:0000313" key="3">
    <source>
        <dbReference type="EMBL" id="KAF4647577.1"/>
    </source>
</evidence>
<feature type="non-terminal residue" evidence="3">
    <location>
        <position position="226"/>
    </location>
</feature>
<keyword evidence="4" id="KW-1185">Reference proteome</keyword>
<dbReference type="PANTHER" id="PTHR46532:SF4">
    <property type="entry name" value="AAA+ ATPASE DOMAIN-CONTAINING PROTEIN"/>
    <property type="match status" value="1"/>
</dbReference>
<feature type="domain" description="Dynein heavy chain tail" evidence="2">
    <location>
        <begin position="1"/>
        <end position="51"/>
    </location>
</feature>
<comment type="caution">
    <text evidence="3">The sequence shown here is derived from an EMBL/GenBank/DDBJ whole genome shotgun (WGS) entry which is preliminary data.</text>
</comment>
<dbReference type="InterPro" id="IPR013594">
    <property type="entry name" value="Dynein_heavy_tail"/>
</dbReference>
<dbReference type="GO" id="GO:0045505">
    <property type="term" value="F:dynein intermediate chain binding"/>
    <property type="evidence" value="ECO:0007669"/>
    <property type="project" value="InterPro"/>
</dbReference>
<reference evidence="3 4" key="1">
    <citation type="submission" date="2020-04" db="EMBL/GenBank/DDBJ databases">
        <title>Perkinsus chesapeaki whole genome sequence.</title>
        <authorList>
            <person name="Bogema D.R."/>
        </authorList>
    </citation>
    <scope>NUCLEOTIDE SEQUENCE [LARGE SCALE GENOMIC DNA]</scope>
    <source>
        <strain evidence="3">ATCC PRA-425</strain>
    </source>
</reference>
<evidence type="ECO:0000256" key="1">
    <source>
        <dbReference type="ARBA" id="ARBA00008887"/>
    </source>
</evidence>
<feature type="non-terminal residue" evidence="3">
    <location>
        <position position="1"/>
    </location>
</feature>
<protein>
    <recommendedName>
        <fullName evidence="2">Dynein heavy chain tail domain-containing protein</fullName>
    </recommendedName>
</protein>
<dbReference type="GO" id="GO:0005858">
    <property type="term" value="C:axonemal dynein complex"/>
    <property type="evidence" value="ECO:0007669"/>
    <property type="project" value="TreeGrafter"/>
</dbReference>